<dbReference type="Proteomes" id="UP000799777">
    <property type="component" value="Unassembled WGS sequence"/>
</dbReference>
<accession>A0A9P4H8F5</accession>
<dbReference type="AlphaFoldDB" id="A0A9P4H8F5"/>
<evidence type="ECO:0000313" key="2">
    <source>
        <dbReference type="Proteomes" id="UP000799777"/>
    </source>
</evidence>
<proteinExistence type="predicted"/>
<reference evidence="1" key="1">
    <citation type="journal article" date="2020" name="Stud. Mycol.">
        <title>101 Dothideomycetes genomes: a test case for predicting lifestyles and emergence of pathogens.</title>
        <authorList>
            <person name="Haridas S."/>
            <person name="Albert R."/>
            <person name="Binder M."/>
            <person name="Bloem J."/>
            <person name="Labutti K."/>
            <person name="Salamov A."/>
            <person name="Andreopoulos B."/>
            <person name="Baker S."/>
            <person name="Barry K."/>
            <person name="Bills G."/>
            <person name="Bluhm B."/>
            <person name="Cannon C."/>
            <person name="Castanera R."/>
            <person name="Culley D."/>
            <person name="Daum C."/>
            <person name="Ezra D."/>
            <person name="Gonzalez J."/>
            <person name="Henrissat B."/>
            <person name="Kuo A."/>
            <person name="Liang C."/>
            <person name="Lipzen A."/>
            <person name="Lutzoni F."/>
            <person name="Magnuson J."/>
            <person name="Mondo S."/>
            <person name="Nolan M."/>
            <person name="Ohm R."/>
            <person name="Pangilinan J."/>
            <person name="Park H.-J."/>
            <person name="Ramirez L."/>
            <person name="Alfaro M."/>
            <person name="Sun H."/>
            <person name="Tritt A."/>
            <person name="Yoshinaga Y."/>
            <person name="Zwiers L.-H."/>
            <person name="Turgeon B."/>
            <person name="Goodwin S."/>
            <person name="Spatafora J."/>
            <person name="Crous P."/>
            <person name="Grigoriev I."/>
        </authorList>
    </citation>
    <scope>NUCLEOTIDE SEQUENCE</scope>
    <source>
        <strain evidence="1">CBS 110217</strain>
    </source>
</reference>
<organism evidence="1 2">
    <name type="scientific">Setomelanomma holmii</name>
    <dbReference type="NCBI Taxonomy" id="210430"/>
    <lineage>
        <taxon>Eukaryota</taxon>
        <taxon>Fungi</taxon>
        <taxon>Dikarya</taxon>
        <taxon>Ascomycota</taxon>
        <taxon>Pezizomycotina</taxon>
        <taxon>Dothideomycetes</taxon>
        <taxon>Pleosporomycetidae</taxon>
        <taxon>Pleosporales</taxon>
        <taxon>Pleosporineae</taxon>
        <taxon>Phaeosphaeriaceae</taxon>
        <taxon>Setomelanomma</taxon>
    </lineage>
</organism>
<dbReference type="EMBL" id="ML978199">
    <property type="protein sequence ID" value="KAF2029584.1"/>
    <property type="molecule type" value="Genomic_DNA"/>
</dbReference>
<evidence type="ECO:0000313" key="1">
    <source>
        <dbReference type="EMBL" id="KAF2029584.1"/>
    </source>
</evidence>
<comment type="caution">
    <text evidence="1">The sequence shown here is derived from an EMBL/GenBank/DDBJ whole genome shotgun (WGS) entry which is preliminary data.</text>
</comment>
<sequence length="115" mass="12088">MRTSLWHSPNSSWLGVQLPLAVHCATHPLCQISDAAAGCDEFDGNAGSAIRVSEYAGGSSLGRNGVVVMSMLETVPLRLQQGSRGSPAIESYDETCFLTTARSSSQSGGGWVDKD</sequence>
<protein>
    <submittedName>
        <fullName evidence="1">Uncharacterized protein</fullName>
    </submittedName>
</protein>
<gene>
    <name evidence="1" type="ORF">EK21DRAFT_89674</name>
</gene>
<name>A0A9P4H8F5_9PLEO</name>
<keyword evidence="2" id="KW-1185">Reference proteome</keyword>